<evidence type="ECO:0000259" key="5">
    <source>
        <dbReference type="PROSITE" id="PS50949"/>
    </source>
</evidence>
<feature type="compositionally biased region" description="Low complexity" evidence="4">
    <location>
        <begin position="151"/>
        <end position="163"/>
    </location>
</feature>
<feature type="domain" description="HTH gntR-type" evidence="5">
    <location>
        <begin position="86"/>
        <end position="154"/>
    </location>
</feature>
<dbReference type="InterPro" id="IPR036390">
    <property type="entry name" value="WH_DNA-bd_sf"/>
</dbReference>
<feature type="compositionally biased region" description="Basic and acidic residues" evidence="4">
    <location>
        <begin position="7"/>
        <end position="21"/>
    </location>
</feature>
<dbReference type="PANTHER" id="PTHR44846">
    <property type="entry name" value="MANNOSYL-D-GLYCERATE TRANSPORT/METABOLISM SYSTEM REPRESSOR MNGR-RELATED"/>
    <property type="match status" value="1"/>
</dbReference>
<feature type="region of interest" description="Disordered" evidence="4">
    <location>
        <begin position="142"/>
        <end position="163"/>
    </location>
</feature>
<evidence type="ECO:0000313" key="6">
    <source>
        <dbReference type="EMBL" id="GAA4391978.1"/>
    </source>
</evidence>
<dbReference type="InterPro" id="IPR050679">
    <property type="entry name" value="Bact_HTH_transcr_reg"/>
</dbReference>
<keyword evidence="3" id="KW-0804">Transcription</keyword>
<dbReference type="RefSeq" id="WP_344994956.1">
    <property type="nucleotide sequence ID" value="NZ_BAABFR010000027.1"/>
</dbReference>
<evidence type="ECO:0000256" key="1">
    <source>
        <dbReference type="ARBA" id="ARBA00023015"/>
    </source>
</evidence>
<protein>
    <recommendedName>
        <fullName evidence="5">HTH gntR-type domain-containing protein</fullName>
    </recommendedName>
</protein>
<accession>A0ABP8JJY1</accession>
<dbReference type="InterPro" id="IPR000524">
    <property type="entry name" value="Tscrpt_reg_HTH_GntR"/>
</dbReference>
<proteinExistence type="predicted"/>
<comment type="caution">
    <text evidence="6">The sequence shown here is derived from an EMBL/GenBank/DDBJ whole genome shotgun (WGS) entry which is preliminary data.</text>
</comment>
<evidence type="ECO:0000256" key="2">
    <source>
        <dbReference type="ARBA" id="ARBA00023125"/>
    </source>
</evidence>
<reference evidence="7" key="1">
    <citation type="journal article" date="2019" name="Int. J. Syst. Evol. Microbiol.">
        <title>The Global Catalogue of Microorganisms (GCM) 10K type strain sequencing project: providing services to taxonomists for standard genome sequencing and annotation.</title>
        <authorList>
            <consortium name="The Broad Institute Genomics Platform"/>
            <consortium name="The Broad Institute Genome Sequencing Center for Infectious Disease"/>
            <person name="Wu L."/>
            <person name="Ma J."/>
        </authorList>
    </citation>
    <scope>NUCLEOTIDE SEQUENCE [LARGE SCALE GENOMIC DNA]</scope>
    <source>
        <strain evidence="7">JCM 17688</strain>
    </source>
</reference>
<keyword evidence="7" id="KW-1185">Reference proteome</keyword>
<evidence type="ECO:0000256" key="4">
    <source>
        <dbReference type="SAM" id="MobiDB-lite"/>
    </source>
</evidence>
<dbReference type="Pfam" id="PF00392">
    <property type="entry name" value="GntR"/>
    <property type="match status" value="1"/>
</dbReference>
<dbReference type="PRINTS" id="PR00035">
    <property type="entry name" value="HTHGNTR"/>
</dbReference>
<evidence type="ECO:0000313" key="7">
    <source>
        <dbReference type="Proteomes" id="UP001500635"/>
    </source>
</evidence>
<evidence type="ECO:0000256" key="3">
    <source>
        <dbReference type="ARBA" id="ARBA00023163"/>
    </source>
</evidence>
<gene>
    <name evidence="6" type="ORF">GCM10023147_21400</name>
</gene>
<dbReference type="EMBL" id="BAABFR010000027">
    <property type="protein sequence ID" value="GAA4391978.1"/>
    <property type="molecule type" value="Genomic_DNA"/>
</dbReference>
<dbReference type="PANTHER" id="PTHR44846:SF1">
    <property type="entry name" value="MANNOSYL-D-GLYCERATE TRANSPORT_METABOLISM SYSTEM REPRESSOR MNGR-RELATED"/>
    <property type="match status" value="1"/>
</dbReference>
<keyword evidence="2" id="KW-0238">DNA-binding</keyword>
<sequence>MGAAADAFHEVARADGAQHRGDAHHRHRDPGTVQPHQGRQEQQRRARPDHAAERTRGNRDEEHEAQRQHPNPFADRPRRMAGRPGTTLYRQVAEDLRSRIDHSEPAPGERLVPEARLAPEYGVNRLTMRRALEELARAGVLRTEHGGGQLRGRAAGAPPNRRR</sequence>
<dbReference type="Gene3D" id="1.10.10.10">
    <property type="entry name" value="Winged helix-like DNA-binding domain superfamily/Winged helix DNA-binding domain"/>
    <property type="match status" value="1"/>
</dbReference>
<dbReference type="SMART" id="SM00345">
    <property type="entry name" value="HTH_GNTR"/>
    <property type="match status" value="1"/>
</dbReference>
<feature type="region of interest" description="Disordered" evidence="4">
    <location>
        <begin position="1"/>
        <end position="86"/>
    </location>
</feature>
<organism evidence="6 7">
    <name type="scientific">Tsukamurella soli</name>
    <dbReference type="NCBI Taxonomy" id="644556"/>
    <lineage>
        <taxon>Bacteria</taxon>
        <taxon>Bacillati</taxon>
        <taxon>Actinomycetota</taxon>
        <taxon>Actinomycetes</taxon>
        <taxon>Mycobacteriales</taxon>
        <taxon>Tsukamurellaceae</taxon>
        <taxon>Tsukamurella</taxon>
    </lineage>
</organism>
<dbReference type="InterPro" id="IPR036388">
    <property type="entry name" value="WH-like_DNA-bd_sf"/>
</dbReference>
<dbReference type="PROSITE" id="PS50949">
    <property type="entry name" value="HTH_GNTR"/>
    <property type="match status" value="1"/>
</dbReference>
<dbReference type="CDD" id="cd07377">
    <property type="entry name" value="WHTH_GntR"/>
    <property type="match status" value="1"/>
</dbReference>
<dbReference type="Proteomes" id="UP001500635">
    <property type="component" value="Unassembled WGS sequence"/>
</dbReference>
<keyword evidence="1" id="KW-0805">Transcription regulation</keyword>
<name>A0ABP8JJY1_9ACTN</name>
<feature type="compositionally biased region" description="Basic and acidic residues" evidence="4">
    <location>
        <begin position="38"/>
        <end position="67"/>
    </location>
</feature>
<dbReference type="SUPFAM" id="SSF46785">
    <property type="entry name" value="Winged helix' DNA-binding domain"/>
    <property type="match status" value="1"/>
</dbReference>